<dbReference type="Gene3D" id="3.30.390.50">
    <property type="entry name" value="CO dehydrogenase flavoprotein, C-terminal domain"/>
    <property type="match status" value="1"/>
</dbReference>
<protein>
    <submittedName>
        <fullName evidence="5">FAD-binding molybdopterin dehydrogenase</fullName>
    </submittedName>
</protein>
<dbReference type="PANTHER" id="PTHR42659">
    <property type="entry name" value="XANTHINE DEHYDROGENASE SUBUNIT C-RELATED"/>
    <property type="match status" value="1"/>
</dbReference>
<dbReference type="EMBL" id="NWQG01000107">
    <property type="protein sequence ID" value="PDQ19848.1"/>
    <property type="molecule type" value="Genomic_DNA"/>
</dbReference>
<dbReference type="RefSeq" id="WP_097575011.1">
    <property type="nucleotide sequence ID" value="NZ_NWQG01000107.1"/>
</dbReference>
<dbReference type="AlphaFoldDB" id="A0A2A6FEH2"/>
<dbReference type="Pfam" id="PF00941">
    <property type="entry name" value="FAD_binding_5"/>
    <property type="match status" value="1"/>
</dbReference>
<dbReference type="InterPro" id="IPR016166">
    <property type="entry name" value="FAD-bd_PCMH"/>
</dbReference>
<dbReference type="SMART" id="SM01092">
    <property type="entry name" value="CO_deh_flav_C"/>
    <property type="match status" value="1"/>
</dbReference>
<evidence type="ECO:0000313" key="5">
    <source>
        <dbReference type="EMBL" id="PDQ19848.1"/>
    </source>
</evidence>
<comment type="caution">
    <text evidence="5">The sequence shown here is derived from an EMBL/GenBank/DDBJ whole genome shotgun (WGS) entry which is preliminary data.</text>
</comment>
<evidence type="ECO:0000259" key="4">
    <source>
        <dbReference type="PROSITE" id="PS51387"/>
    </source>
</evidence>
<proteinExistence type="predicted"/>
<dbReference type="Pfam" id="PF03450">
    <property type="entry name" value="CO_deh_flav_C"/>
    <property type="match status" value="1"/>
</dbReference>
<dbReference type="PANTHER" id="PTHR42659:SF2">
    <property type="entry name" value="XANTHINE DEHYDROGENASE SUBUNIT C-RELATED"/>
    <property type="match status" value="1"/>
</dbReference>
<dbReference type="SUPFAM" id="SSF56176">
    <property type="entry name" value="FAD-binding/transporter-associated domain-like"/>
    <property type="match status" value="1"/>
</dbReference>
<dbReference type="InterPro" id="IPR036683">
    <property type="entry name" value="CO_DH_flav_C_dom_sf"/>
</dbReference>
<dbReference type="PROSITE" id="PS51387">
    <property type="entry name" value="FAD_PCMH"/>
    <property type="match status" value="1"/>
</dbReference>
<organism evidence="5 6">
    <name type="scientific">Mesorhizobium sanjuanii</name>
    <dbReference type="NCBI Taxonomy" id="2037900"/>
    <lineage>
        <taxon>Bacteria</taxon>
        <taxon>Pseudomonadati</taxon>
        <taxon>Pseudomonadota</taxon>
        <taxon>Alphaproteobacteria</taxon>
        <taxon>Hyphomicrobiales</taxon>
        <taxon>Phyllobacteriaceae</taxon>
        <taxon>Mesorhizobium</taxon>
    </lineage>
</organism>
<dbReference type="InterPro" id="IPR005107">
    <property type="entry name" value="CO_DH_flav_C"/>
</dbReference>
<evidence type="ECO:0000313" key="6">
    <source>
        <dbReference type="Proteomes" id="UP000219182"/>
    </source>
</evidence>
<keyword evidence="2" id="KW-0274">FAD</keyword>
<dbReference type="GO" id="GO:0016491">
    <property type="term" value="F:oxidoreductase activity"/>
    <property type="evidence" value="ECO:0007669"/>
    <property type="project" value="UniProtKB-KW"/>
</dbReference>
<reference evidence="5 6" key="1">
    <citation type="submission" date="2017-09" db="EMBL/GenBank/DDBJ databases">
        <title>Mesorhizobum sanjuanii sp. nov. isolated from nodules of Lotus tenuis in saline-alkaline lowlands of Flooding Pampa.</title>
        <authorList>
            <person name="Sannazzaro A.I."/>
            <person name="Torres Tejerizo G.A."/>
            <person name="Fontana F."/>
            <person name="Cumpa Velazquez L.M."/>
            <person name="Hansen L."/>
            <person name="Pistorio M."/>
            <person name="Estrella M.J."/>
        </authorList>
    </citation>
    <scope>NUCLEOTIDE SEQUENCE [LARGE SCALE GENOMIC DNA]</scope>
    <source>
        <strain evidence="5 6">BSA136</strain>
    </source>
</reference>
<gene>
    <name evidence="5" type="ORF">CN311_17585</name>
</gene>
<sequence>MPASTGERLYVATSLADAVAALADRGSAGAPLAGATWIMRAPIRREELRSSYVGIGGIAELCAVELTDGEIRIGACVTHAGLIAALAGVEGCDGLVAAAGGAANPAVRQMATVGGNLCASDFPASDLSPALLCLDASVELRTPGGRERMPVGRLLDVRRTLEPGTLVTGVVIARKSLRTGHARLPLRKAGDYPVAIVSMAVALGSEGSIEDIKVAVGSVEASARRWPQLEEQLLGRPLDPARAHELAKAGAGVFAGRESVEAPGWYRVQVLSTLVRRAAQAALAA</sequence>
<dbReference type="InterPro" id="IPR002346">
    <property type="entry name" value="Mopterin_DH_FAD-bd"/>
</dbReference>
<keyword evidence="1" id="KW-0285">Flavoprotein</keyword>
<dbReference type="GO" id="GO:0071949">
    <property type="term" value="F:FAD binding"/>
    <property type="evidence" value="ECO:0007669"/>
    <property type="project" value="InterPro"/>
</dbReference>
<keyword evidence="6" id="KW-1185">Reference proteome</keyword>
<dbReference type="InterPro" id="IPR036318">
    <property type="entry name" value="FAD-bd_PCMH-like_sf"/>
</dbReference>
<dbReference type="SUPFAM" id="SSF55447">
    <property type="entry name" value="CO dehydrogenase flavoprotein C-terminal domain-like"/>
    <property type="match status" value="1"/>
</dbReference>
<dbReference type="Gene3D" id="3.30.465.10">
    <property type="match status" value="1"/>
</dbReference>
<dbReference type="InterPro" id="IPR016169">
    <property type="entry name" value="FAD-bd_PCMH_sub2"/>
</dbReference>
<feature type="domain" description="FAD-binding PCMH-type" evidence="4">
    <location>
        <begin position="1"/>
        <end position="177"/>
    </location>
</feature>
<keyword evidence="3" id="KW-0560">Oxidoreductase</keyword>
<accession>A0A2A6FEH2</accession>
<evidence type="ECO:0000256" key="2">
    <source>
        <dbReference type="ARBA" id="ARBA00022827"/>
    </source>
</evidence>
<evidence type="ECO:0000256" key="3">
    <source>
        <dbReference type="ARBA" id="ARBA00023002"/>
    </source>
</evidence>
<name>A0A2A6FEH2_9HYPH</name>
<dbReference type="Proteomes" id="UP000219182">
    <property type="component" value="Unassembled WGS sequence"/>
</dbReference>
<dbReference type="InterPro" id="IPR051312">
    <property type="entry name" value="Diverse_Substr_Oxidored"/>
</dbReference>
<evidence type="ECO:0000256" key="1">
    <source>
        <dbReference type="ARBA" id="ARBA00022630"/>
    </source>
</evidence>